<dbReference type="PRINTS" id="PR00080">
    <property type="entry name" value="SDRFAMILY"/>
</dbReference>
<dbReference type="EMBL" id="FXTI01000003">
    <property type="protein sequence ID" value="SMO55589.1"/>
    <property type="molecule type" value="Genomic_DNA"/>
</dbReference>
<dbReference type="PANTHER" id="PTHR42879:SF2">
    <property type="entry name" value="3-OXOACYL-[ACYL-CARRIER-PROTEIN] REDUCTASE FABG"/>
    <property type="match status" value="1"/>
</dbReference>
<organism evidence="3 4">
    <name type="scientific">Melghirimyces algeriensis</name>
    <dbReference type="NCBI Taxonomy" id="910412"/>
    <lineage>
        <taxon>Bacteria</taxon>
        <taxon>Bacillati</taxon>
        <taxon>Bacillota</taxon>
        <taxon>Bacilli</taxon>
        <taxon>Bacillales</taxon>
        <taxon>Thermoactinomycetaceae</taxon>
        <taxon>Melghirimyces</taxon>
    </lineage>
</organism>
<dbReference type="InterPro" id="IPR020904">
    <property type="entry name" value="Sc_DH/Rdtase_CS"/>
</dbReference>
<evidence type="ECO:0000256" key="1">
    <source>
        <dbReference type="ARBA" id="ARBA00006484"/>
    </source>
</evidence>
<dbReference type="GO" id="GO:0032787">
    <property type="term" value="P:monocarboxylic acid metabolic process"/>
    <property type="evidence" value="ECO:0007669"/>
    <property type="project" value="UniProtKB-ARBA"/>
</dbReference>
<dbReference type="InterPro" id="IPR050259">
    <property type="entry name" value="SDR"/>
</dbReference>
<dbReference type="NCBIfam" id="NF009466">
    <property type="entry name" value="PRK12826.1-2"/>
    <property type="match status" value="1"/>
</dbReference>
<dbReference type="InterPro" id="IPR002347">
    <property type="entry name" value="SDR_fam"/>
</dbReference>
<evidence type="ECO:0000313" key="4">
    <source>
        <dbReference type="Proteomes" id="UP000315636"/>
    </source>
</evidence>
<dbReference type="PRINTS" id="PR00081">
    <property type="entry name" value="GDHRDH"/>
</dbReference>
<accession>A0A521C827</accession>
<evidence type="ECO:0000256" key="2">
    <source>
        <dbReference type="ARBA" id="ARBA00023002"/>
    </source>
</evidence>
<dbReference type="GO" id="GO:0016491">
    <property type="term" value="F:oxidoreductase activity"/>
    <property type="evidence" value="ECO:0007669"/>
    <property type="project" value="UniProtKB-KW"/>
</dbReference>
<comment type="similarity">
    <text evidence="1">Belongs to the short-chain dehydrogenases/reductases (SDR) family.</text>
</comment>
<dbReference type="PANTHER" id="PTHR42879">
    <property type="entry name" value="3-OXOACYL-(ACYL-CARRIER-PROTEIN) REDUCTASE"/>
    <property type="match status" value="1"/>
</dbReference>
<dbReference type="Proteomes" id="UP000315636">
    <property type="component" value="Unassembled WGS sequence"/>
</dbReference>
<sequence>MDRTLSEEIALVSGGSRGIGAAIARSLADAGADVALTYLRSNSKAEEIVKYCRSQGVRSYAYCSDVRSRRDVKQAVEAVRNDLGEPTLLIHNAGVSGESLLFQDVTDKEYDQLMDTHVRGAYHLIQEVLPKMVSRRFGRVILISSIWGESGGAGEVIYSSAKGAINGMTRALAKEVAPSGITVNAVAPGAVGTDMLNRQLSEEDQYALSGLIPMGRLGKPEEIASFVQWLCRKETAYVTGQIFHVNGGWYP</sequence>
<proteinExistence type="inferred from homology"/>
<protein>
    <submittedName>
        <fullName evidence="3">3-oxoacyl-[acyl-carrier protein] reductase</fullName>
    </submittedName>
</protein>
<dbReference type="RefSeq" id="WP_185956088.1">
    <property type="nucleotide sequence ID" value="NZ_FXTI01000003.1"/>
</dbReference>
<keyword evidence="4" id="KW-1185">Reference proteome</keyword>
<name>A0A521C827_9BACL</name>
<dbReference type="FunFam" id="3.40.50.720:FF:000173">
    <property type="entry name" value="3-oxoacyl-[acyl-carrier protein] reductase"/>
    <property type="match status" value="1"/>
</dbReference>
<dbReference type="Gene3D" id="3.40.50.720">
    <property type="entry name" value="NAD(P)-binding Rossmann-like Domain"/>
    <property type="match status" value="1"/>
</dbReference>
<dbReference type="PROSITE" id="PS00061">
    <property type="entry name" value="ADH_SHORT"/>
    <property type="match status" value="1"/>
</dbReference>
<gene>
    <name evidence="3" type="ORF">SAMN06264849_103185</name>
</gene>
<evidence type="ECO:0000313" key="3">
    <source>
        <dbReference type="EMBL" id="SMO55589.1"/>
    </source>
</evidence>
<dbReference type="AlphaFoldDB" id="A0A521C827"/>
<keyword evidence="2" id="KW-0560">Oxidoreductase</keyword>
<dbReference type="InterPro" id="IPR036291">
    <property type="entry name" value="NAD(P)-bd_dom_sf"/>
</dbReference>
<dbReference type="SUPFAM" id="SSF51735">
    <property type="entry name" value="NAD(P)-binding Rossmann-fold domains"/>
    <property type="match status" value="1"/>
</dbReference>
<dbReference type="Pfam" id="PF13561">
    <property type="entry name" value="adh_short_C2"/>
    <property type="match status" value="1"/>
</dbReference>
<dbReference type="NCBIfam" id="NF047420">
    <property type="entry name" value="EF_P_mod_YmfI"/>
    <property type="match status" value="1"/>
</dbReference>
<reference evidence="3 4" key="1">
    <citation type="submission" date="2017-05" db="EMBL/GenBank/DDBJ databases">
        <authorList>
            <person name="Varghese N."/>
            <person name="Submissions S."/>
        </authorList>
    </citation>
    <scope>NUCLEOTIDE SEQUENCE [LARGE SCALE GENOMIC DNA]</scope>
    <source>
        <strain evidence="3 4">DSM 45474</strain>
    </source>
</reference>